<name>A0A3S4F1H4_9PEZI</name>
<dbReference type="EMBL" id="OUUZ01000013">
    <property type="protein sequence ID" value="SPQ24619.1"/>
    <property type="molecule type" value="Genomic_DNA"/>
</dbReference>
<evidence type="ECO:0000313" key="2">
    <source>
        <dbReference type="Proteomes" id="UP000289323"/>
    </source>
</evidence>
<dbReference type="AlphaFoldDB" id="A0A3S4F1H4"/>
<sequence>MVSEARALGSVFNPTGWVWVCPECFDATLAAEFLDRTW</sequence>
<accession>A0A3S4F1H4</accession>
<evidence type="ECO:0000313" key="1">
    <source>
        <dbReference type="EMBL" id="SPQ24619.1"/>
    </source>
</evidence>
<dbReference type="Proteomes" id="UP000289323">
    <property type="component" value="Unassembled WGS sequence"/>
</dbReference>
<reference evidence="1 2" key="1">
    <citation type="submission" date="2018-04" db="EMBL/GenBank/DDBJ databases">
        <authorList>
            <person name="Huttner S."/>
            <person name="Dainat J."/>
        </authorList>
    </citation>
    <scope>NUCLEOTIDE SEQUENCE [LARGE SCALE GENOMIC DNA]</scope>
</reference>
<organism evidence="1 2">
    <name type="scientific">Thermothielavioides terrestris</name>
    <dbReference type="NCBI Taxonomy" id="2587410"/>
    <lineage>
        <taxon>Eukaryota</taxon>
        <taxon>Fungi</taxon>
        <taxon>Dikarya</taxon>
        <taxon>Ascomycota</taxon>
        <taxon>Pezizomycotina</taxon>
        <taxon>Sordariomycetes</taxon>
        <taxon>Sordariomycetidae</taxon>
        <taxon>Sordariales</taxon>
        <taxon>Chaetomiaceae</taxon>
        <taxon>Thermothielavioides</taxon>
    </lineage>
</organism>
<gene>
    <name evidence="1" type="ORF">TT172_LOCUS7038</name>
</gene>
<protein>
    <submittedName>
        <fullName evidence="1">858775ea-e55a-4699-93eb-a42ea13db18b</fullName>
    </submittedName>
</protein>
<proteinExistence type="predicted"/>